<dbReference type="InterPro" id="IPR006710">
    <property type="entry name" value="Glyco_hydro_43"/>
</dbReference>
<dbReference type="GO" id="GO:0005975">
    <property type="term" value="P:carbohydrate metabolic process"/>
    <property type="evidence" value="ECO:0007669"/>
    <property type="project" value="InterPro"/>
</dbReference>
<dbReference type="GO" id="GO:0004553">
    <property type="term" value="F:hydrolase activity, hydrolyzing O-glycosyl compounds"/>
    <property type="evidence" value="ECO:0007669"/>
    <property type="project" value="InterPro"/>
</dbReference>
<evidence type="ECO:0000256" key="3">
    <source>
        <dbReference type="ARBA" id="ARBA00022801"/>
    </source>
</evidence>
<dbReference type="SUPFAM" id="SSF75005">
    <property type="entry name" value="Arabinanase/levansucrase/invertase"/>
    <property type="match status" value="1"/>
</dbReference>
<dbReference type="CDD" id="cd08983">
    <property type="entry name" value="GH43_Bt3655-like"/>
    <property type="match status" value="1"/>
</dbReference>
<accession>A0A1H5ZND6</accession>
<protein>
    <submittedName>
        <fullName evidence="6">Glycosyl hydrolases family 43</fullName>
    </submittedName>
</protein>
<dbReference type="EMBL" id="FNUT01000007">
    <property type="protein sequence ID" value="SEG37929.1"/>
    <property type="molecule type" value="Genomic_DNA"/>
</dbReference>
<keyword evidence="4 5" id="KW-0326">Glycosidase</keyword>
<keyword evidence="3 5" id="KW-0378">Hydrolase</keyword>
<dbReference type="AlphaFoldDB" id="A0A1H5ZND6"/>
<sequence>MQLKPIFTIFMSLFSLLGFAQQDSIYLFSYFKGNGEDGLHLAASIDGMKWQAVREGSAFLRPELSPDKLMRDPCIIRGGDGNFHMVWTVSWTQKGIGYASSPDLIHWSEQQYIPVMEYEENARNSWAPEITYDPETEEYMIYWASTVTGEFPETQIEADDAYNHRMYFTKTKDFKTYSETMLLYDPGFNSIDATILNHMGKWTMVIKDETREPVQKNLKLAYALELDGPYSEASQPITGDYWAEGPTVLLKDGYFYVYFDRYTDHHFGVIRSKDLQHWEDLTEQLEMPEGIRHGSIFRVSAQEYQNLK</sequence>
<reference evidence="7" key="1">
    <citation type="submission" date="2016-10" db="EMBL/GenBank/DDBJ databases">
        <authorList>
            <person name="Varghese N."/>
            <person name="Submissions S."/>
        </authorList>
    </citation>
    <scope>NUCLEOTIDE SEQUENCE [LARGE SCALE GENOMIC DNA]</scope>
    <source>
        <strain evidence="7">DSM 22361</strain>
    </source>
</reference>
<proteinExistence type="inferred from homology"/>
<comment type="pathway">
    <text evidence="1">Glycan metabolism; L-arabinan degradation.</text>
</comment>
<comment type="similarity">
    <text evidence="2 5">Belongs to the glycosyl hydrolase 43 family.</text>
</comment>
<dbReference type="InterPro" id="IPR050727">
    <property type="entry name" value="GH43_arabinanases"/>
</dbReference>
<dbReference type="Proteomes" id="UP000236731">
    <property type="component" value="Unassembled WGS sequence"/>
</dbReference>
<dbReference type="PANTHER" id="PTHR43301:SF3">
    <property type="entry name" value="ARABINAN ENDO-1,5-ALPHA-L-ARABINOSIDASE A-RELATED"/>
    <property type="match status" value="1"/>
</dbReference>
<evidence type="ECO:0000256" key="4">
    <source>
        <dbReference type="ARBA" id="ARBA00023295"/>
    </source>
</evidence>
<keyword evidence="7" id="KW-1185">Reference proteome</keyword>
<name>A0A1H5ZND6_9SPHI</name>
<dbReference type="OrthoDB" id="9758923at2"/>
<evidence type="ECO:0000313" key="6">
    <source>
        <dbReference type="EMBL" id="SEG37929.1"/>
    </source>
</evidence>
<evidence type="ECO:0000256" key="5">
    <source>
        <dbReference type="RuleBase" id="RU361187"/>
    </source>
</evidence>
<evidence type="ECO:0000256" key="2">
    <source>
        <dbReference type="ARBA" id="ARBA00009865"/>
    </source>
</evidence>
<evidence type="ECO:0000313" key="7">
    <source>
        <dbReference type="Proteomes" id="UP000236731"/>
    </source>
</evidence>
<dbReference type="Gene3D" id="2.115.10.20">
    <property type="entry name" value="Glycosyl hydrolase domain, family 43"/>
    <property type="match status" value="1"/>
</dbReference>
<dbReference type="Pfam" id="PF04616">
    <property type="entry name" value="Glyco_hydro_43"/>
    <property type="match status" value="1"/>
</dbReference>
<dbReference type="InterPro" id="IPR023296">
    <property type="entry name" value="Glyco_hydro_beta-prop_sf"/>
</dbReference>
<evidence type="ECO:0000256" key="1">
    <source>
        <dbReference type="ARBA" id="ARBA00004834"/>
    </source>
</evidence>
<organism evidence="6 7">
    <name type="scientific">Sphingobacterium lactis</name>
    <dbReference type="NCBI Taxonomy" id="797291"/>
    <lineage>
        <taxon>Bacteria</taxon>
        <taxon>Pseudomonadati</taxon>
        <taxon>Bacteroidota</taxon>
        <taxon>Sphingobacteriia</taxon>
        <taxon>Sphingobacteriales</taxon>
        <taxon>Sphingobacteriaceae</taxon>
        <taxon>Sphingobacterium</taxon>
    </lineage>
</organism>
<gene>
    <name evidence="6" type="ORF">SAMN05421877_107103</name>
</gene>
<dbReference type="PANTHER" id="PTHR43301">
    <property type="entry name" value="ARABINAN ENDO-1,5-ALPHA-L-ARABINOSIDASE"/>
    <property type="match status" value="1"/>
</dbReference>